<dbReference type="PROSITE" id="PS51257">
    <property type="entry name" value="PROKAR_LIPOPROTEIN"/>
    <property type="match status" value="1"/>
</dbReference>
<sequence length="378" mass="43420">MKNHNHILFSIQIVFIFSFMACSEPASEENTLYISIAPDDYPTLSFQDFTVEEMIRLETTEDNLMGMDLRVKFSENFIAVMDENKTDKLHLFDRKGSYLSAIAQVGEGPGTIRSLRDFEFGKGEEVLVLSPIADKANVYKISKDGNLSEAFELAYSANSFIRLEGGGFLFQGGYNLPFVTHRVIQTDAEGNIQHRYLENDYENVMLPMMERNFFPSDKGVFMLEIFNPNFYLYKADSLTQVLHADFGTYDLPSNFWEVDLMDSFGEINENGFATFKGVFQQGNLMVIDIVAQKGRSMSKHILFKKDQNIYKLKADRDDDMVFFYPIGINKKEQVLFLTYRSILEKHAQEYPEIFSLDGLPEGDFDYPVILHVALKENL</sequence>
<name>A0A0H4PSB7_9BACT</name>
<dbReference type="STRING" id="320787.CA2015_1754"/>
<dbReference type="RefSeq" id="WP_048641547.1">
    <property type="nucleotide sequence ID" value="NZ_CP012040.1"/>
</dbReference>
<reference evidence="1 2" key="1">
    <citation type="submission" date="2015-07" db="EMBL/GenBank/DDBJ databases">
        <authorList>
            <person name="Kim K.M."/>
        </authorList>
    </citation>
    <scope>NUCLEOTIDE SEQUENCE [LARGE SCALE GENOMIC DNA]</scope>
    <source>
        <strain evidence="1 2">KCTC 12363</strain>
    </source>
</reference>
<dbReference type="Proteomes" id="UP000036520">
    <property type="component" value="Chromosome"/>
</dbReference>
<keyword evidence="2" id="KW-1185">Reference proteome</keyword>
<organism evidence="1 2">
    <name type="scientific">Cyclobacterium amurskyense</name>
    <dbReference type="NCBI Taxonomy" id="320787"/>
    <lineage>
        <taxon>Bacteria</taxon>
        <taxon>Pseudomonadati</taxon>
        <taxon>Bacteroidota</taxon>
        <taxon>Cytophagia</taxon>
        <taxon>Cytophagales</taxon>
        <taxon>Cyclobacteriaceae</taxon>
        <taxon>Cyclobacterium</taxon>
    </lineage>
</organism>
<accession>A0A0H4PSB7</accession>
<evidence type="ECO:0000313" key="2">
    <source>
        <dbReference type="Proteomes" id="UP000036520"/>
    </source>
</evidence>
<dbReference type="KEGG" id="camu:CA2015_1754"/>
<proteinExistence type="predicted"/>
<evidence type="ECO:0008006" key="3">
    <source>
        <dbReference type="Google" id="ProtNLM"/>
    </source>
</evidence>
<evidence type="ECO:0000313" key="1">
    <source>
        <dbReference type="EMBL" id="AKP51187.1"/>
    </source>
</evidence>
<dbReference type="Pfam" id="PF17170">
    <property type="entry name" value="DUF5128"/>
    <property type="match status" value="1"/>
</dbReference>
<gene>
    <name evidence="1" type="ORF">CA2015_1754</name>
</gene>
<protein>
    <recommendedName>
        <fullName evidence="3">6-bladed beta-propeller</fullName>
    </recommendedName>
</protein>
<dbReference type="EMBL" id="CP012040">
    <property type="protein sequence ID" value="AKP51187.1"/>
    <property type="molecule type" value="Genomic_DNA"/>
</dbReference>
<dbReference type="AlphaFoldDB" id="A0A0H4PSB7"/>
<dbReference type="OrthoDB" id="819631at2"/>